<organism evidence="1">
    <name type="scientific">Rhizophora mucronata</name>
    <name type="common">Asiatic mangrove</name>
    <dbReference type="NCBI Taxonomy" id="61149"/>
    <lineage>
        <taxon>Eukaryota</taxon>
        <taxon>Viridiplantae</taxon>
        <taxon>Streptophyta</taxon>
        <taxon>Embryophyta</taxon>
        <taxon>Tracheophyta</taxon>
        <taxon>Spermatophyta</taxon>
        <taxon>Magnoliopsida</taxon>
        <taxon>eudicotyledons</taxon>
        <taxon>Gunneridae</taxon>
        <taxon>Pentapetalae</taxon>
        <taxon>rosids</taxon>
        <taxon>fabids</taxon>
        <taxon>Malpighiales</taxon>
        <taxon>Rhizophoraceae</taxon>
        <taxon>Rhizophora</taxon>
    </lineage>
</organism>
<proteinExistence type="predicted"/>
<name>A0A2P2N6N0_RHIMU</name>
<sequence>MYFSMAQMQHKRIKSNKNNSSFLMAFSLLKDIRSIPSFYQSQGC</sequence>
<protein>
    <submittedName>
        <fullName evidence="1">Uncharacterized protein</fullName>
    </submittedName>
</protein>
<dbReference type="EMBL" id="GGEC01057644">
    <property type="protein sequence ID" value="MBX38128.1"/>
    <property type="molecule type" value="Transcribed_RNA"/>
</dbReference>
<accession>A0A2P2N6N0</accession>
<reference evidence="1" key="1">
    <citation type="submission" date="2018-02" db="EMBL/GenBank/DDBJ databases">
        <title>Rhizophora mucronata_Transcriptome.</title>
        <authorList>
            <person name="Meera S.P."/>
            <person name="Sreeshan A."/>
            <person name="Augustine A."/>
        </authorList>
    </citation>
    <scope>NUCLEOTIDE SEQUENCE</scope>
    <source>
        <tissue evidence="1">Leaf</tissue>
    </source>
</reference>
<evidence type="ECO:0000313" key="1">
    <source>
        <dbReference type="EMBL" id="MBX38128.1"/>
    </source>
</evidence>
<dbReference type="AlphaFoldDB" id="A0A2P2N6N0"/>